<evidence type="ECO:0000313" key="2">
    <source>
        <dbReference type="WBParaSite" id="nRc.2.0.1.t06341-RA"/>
    </source>
</evidence>
<sequence length="84" mass="9546">MTQCGGDGFKGSRIRGGWEWGDGDPIRVRRGVYCKWVGKRCKQSTNRATVTGLLPQLHYYHNPIITASLMDNISKERQTAKYKT</sequence>
<keyword evidence="1" id="KW-1185">Reference proteome</keyword>
<dbReference type="WBParaSite" id="nRc.2.0.1.t06341-RA">
    <property type="protein sequence ID" value="nRc.2.0.1.t06341-RA"/>
    <property type="gene ID" value="nRc.2.0.1.g06341"/>
</dbReference>
<accession>A0A915HYJ6</accession>
<proteinExistence type="predicted"/>
<organism evidence="1 2">
    <name type="scientific">Romanomermis culicivorax</name>
    <name type="common">Nematode worm</name>
    <dbReference type="NCBI Taxonomy" id="13658"/>
    <lineage>
        <taxon>Eukaryota</taxon>
        <taxon>Metazoa</taxon>
        <taxon>Ecdysozoa</taxon>
        <taxon>Nematoda</taxon>
        <taxon>Enoplea</taxon>
        <taxon>Dorylaimia</taxon>
        <taxon>Mermithida</taxon>
        <taxon>Mermithoidea</taxon>
        <taxon>Mermithidae</taxon>
        <taxon>Romanomermis</taxon>
    </lineage>
</organism>
<dbReference type="AlphaFoldDB" id="A0A915HYJ6"/>
<dbReference type="Proteomes" id="UP000887565">
    <property type="component" value="Unplaced"/>
</dbReference>
<reference evidence="2" key="1">
    <citation type="submission" date="2022-11" db="UniProtKB">
        <authorList>
            <consortium name="WormBaseParasite"/>
        </authorList>
    </citation>
    <scope>IDENTIFICATION</scope>
</reference>
<name>A0A915HYJ6_ROMCU</name>
<protein>
    <submittedName>
        <fullName evidence="2">Uncharacterized protein</fullName>
    </submittedName>
</protein>
<evidence type="ECO:0000313" key="1">
    <source>
        <dbReference type="Proteomes" id="UP000887565"/>
    </source>
</evidence>